<dbReference type="PANTHER" id="PTHR36466:SF1">
    <property type="entry name" value="BCL-2-LIKE PROTEIN 15"/>
    <property type="match status" value="1"/>
</dbReference>
<organism evidence="2 3">
    <name type="scientific">Channa argus</name>
    <name type="common">Northern snakehead</name>
    <name type="synonym">Ophicephalus argus</name>
    <dbReference type="NCBI Taxonomy" id="215402"/>
    <lineage>
        <taxon>Eukaryota</taxon>
        <taxon>Metazoa</taxon>
        <taxon>Chordata</taxon>
        <taxon>Craniata</taxon>
        <taxon>Vertebrata</taxon>
        <taxon>Euteleostomi</taxon>
        <taxon>Actinopterygii</taxon>
        <taxon>Neopterygii</taxon>
        <taxon>Teleostei</taxon>
        <taxon>Neoteleostei</taxon>
        <taxon>Acanthomorphata</taxon>
        <taxon>Anabantaria</taxon>
        <taxon>Anabantiformes</taxon>
        <taxon>Channoidei</taxon>
        <taxon>Channidae</taxon>
        <taxon>Channa</taxon>
    </lineage>
</organism>
<dbReference type="Gene3D" id="1.10.437.10">
    <property type="entry name" value="Blc2-like"/>
    <property type="match status" value="1"/>
</dbReference>
<evidence type="ECO:0000313" key="3">
    <source>
        <dbReference type="Proteomes" id="UP000503349"/>
    </source>
</evidence>
<reference evidence="3" key="2">
    <citation type="submission" date="2019-02" db="EMBL/GenBank/DDBJ databases">
        <title>Opniocepnalus argus Var Kimnra genome.</title>
        <authorList>
            <person name="Zhou C."/>
            <person name="Xiao S."/>
        </authorList>
    </citation>
    <scope>NUCLEOTIDE SEQUENCE [LARGE SCALE GENOMIC DNA]</scope>
</reference>
<evidence type="ECO:0000313" key="2">
    <source>
        <dbReference type="EMBL" id="KAF3689664.1"/>
    </source>
</evidence>
<dbReference type="Proteomes" id="UP000503349">
    <property type="component" value="Chromosome 5"/>
</dbReference>
<dbReference type="InterPro" id="IPR036834">
    <property type="entry name" value="Bcl-2-like_sf"/>
</dbReference>
<dbReference type="PANTHER" id="PTHR36466">
    <property type="entry name" value="BCL-2-LIKE PROTEIN 15"/>
    <property type="match status" value="1"/>
</dbReference>
<dbReference type="GO" id="GO:0006915">
    <property type="term" value="P:apoptotic process"/>
    <property type="evidence" value="ECO:0007669"/>
    <property type="project" value="UniProtKB-KW"/>
</dbReference>
<dbReference type="SUPFAM" id="SSF56854">
    <property type="entry name" value="Bcl-2 inhibitors of programmed cell death"/>
    <property type="match status" value="1"/>
</dbReference>
<proteinExistence type="predicted"/>
<accession>A0A6G1PHP6</accession>
<reference evidence="2 3" key="1">
    <citation type="submission" date="2019-02" db="EMBL/GenBank/DDBJ databases">
        <title>Opniocepnalus argus genome.</title>
        <authorList>
            <person name="Zhou C."/>
            <person name="Xiao S."/>
        </authorList>
    </citation>
    <scope>NUCLEOTIDE SEQUENCE [LARGE SCALE GENOMIC DNA]</scope>
    <source>
        <strain evidence="2">OARG1902GOOAL</strain>
        <tissue evidence="2">Muscle</tissue>
    </source>
</reference>
<dbReference type="PROSITE" id="PS50062">
    <property type="entry name" value="BCL2_FAMILY"/>
    <property type="match status" value="1"/>
</dbReference>
<dbReference type="InterPro" id="IPR002475">
    <property type="entry name" value="Bcl2-like"/>
</dbReference>
<dbReference type="GO" id="GO:0042981">
    <property type="term" value="P:regulation of apoptotic process"/>
    <property type="evidence" value="ECO:0007669"/>
    <property type="project" value="InterPro"/>
</dbReference>
<sequence>MAPTEIDVQWQTSEIIKYLFEDDDDDRLNRNFDDSLECDSPTVSASFDPVLIADRLRTVADSLNDNPEFKDALTNFKQAAAQEAVELAFSHSVEALCKTQVSQRPEVLPEMQIIRASVAIGLYIKKSSPDLRTKVQSAMTAFLNRRVGTWIVSQGGWNKVADDL</sequence>
<evidence type="ECO:0008006" key="4">
    <source>
        <dbReference type="Google" id="ProtNLM"/>
    </source>
</evidence>
<keyword evidence="1" id="KW-0053">Apoptosis</keyword>
<keyword evidence="3" id="KW-1185">Reference proteome</keyword>
<dbReference type="EMBL" id="CM015716">
    <property type="protein sequence ID" value="KAF3689664.1"/>
    <property type="molecule type" value="Genomic_DNA"/>
</dbReference>
<name>A0A6G1PHP6_CHAAH</name>
<dbReference type="InterPro" id="IPR033543">
    <property type="entry name" value="BCL2L15"/>
</dbReference>
<dbReference type="AlphaFoldDB" id="A0A6G1PHP6"/>
<evidence type="ECO:0000256" key="1">
    <source>
        <dbReference type="ARBA" id="ARBA00022703"/>
    </source>
</evidence>
<gene>
    <name evidence="2" type="ORF">EXN66_Car005336</name>
</gene>
<protein>
    <recommendedName>
        <fullName evidence="4">Bcl-2-like protein 15</fullName>
    </recommendedName>
</protein>